<dbReference type="HOGENOM" id="CLU_016922_10_1_9"/>
<keyword evidence="2 5" id="KW-0028">Amino-acid biosynthesis</keyword>
<comment type="similarity">
    <text evidence="5">Belongs to the class-III pyridoxal-phosphate-dependent aminotransferase family. ArgD subfamily.</text>
</comment>
<dbReference type="InterPro" id="IPR015421">
    <property type="entry name" value="PyrdxlP-dep_Trfase_major"/>
</dbReference>
<dbReference type="eggNOG" id="COG4992">
    <property type="taxonomic scope" value="Bacteria"/>
</dbReference>
<dbReference type="STRING" id="1216932.CM240_2207"/>
<comment type="miscellaneous">
    <text evidence="5">May also have succinyldiaminopimelate aminotransferase activity, thus carrying out the corresponding step in lysine biosynthesis.</text>
</comment>
<dbReference type="PROSITE" id="PS00600">
    <property type="entry name" value="AA_TRANSFER_CLASS_3"/>
    <property type="match status" value="1"/>
</dbReference>
<dbReference type="GO" id="GO:0003992">
    <property type="term" value="F:N2-acetyl-L-ornithine:2-oxoglutarate 5-aminotransferase activity"/>
    <property type="evidence" value="ECO:0007669"/>
    <property type="project" value="UniProtKB-UniRule"/>
</dbReference>
<dbReference type="FunFam" id="3.40.640.10:FF:000004">
    <property type="entry name" value="Acetylornithine aminotransferase"/>
    <property type="match status" value="1"/>
</dbReference>
<dbReference type="EC" id="2.6.1.11" evidence="5"/>
<keyword evidence="7" id="KW-1185">Reference proteome</keyword>
<protein>
    <recommendedName>
        <fullName evidence="5">Acetylornithine aminotransferase</fullName>
        <shortName evidence="5">ACOAT</shortName>
        <ecNumber evidence="5">2.6.1.11</ecNumber>
    </recommendedName>
</protein>
<dbReference type="GO" id="GO:0006526">
    <property type="term" value="P:L-arginine biosynthetic process"/>
    <property type="evidence" value="ECO:0007669"/>
    <property type="project" value="UniProtKB-UniRule"/>
</dbReference>
<dbReference type="KEGG" id="clt:CM240_2207"/>
<dbReference type="InterPro" id="IPR004636">
    <property type="entry name" value="AcOrn/SuccOrn_fam"/>
</dbReference>
<dbReference type="PANTHER" id="PTHR11986:SF79">
    <property type="entry name" value="ACETYLORNITHINE AMINOTRANSFERASE, MITOCHONDRIAL"/>
    <property type="match status" value="1"/>
</dbReference>
<proteinExistence type="inferred from homology"/>
<dbReference type="GO" id="GO:0042802">
    <property type="term" value="F:identical protein binding"/>
    <property type="evidence" value="ECO:0007669"/>
    <property type="project" value="TreeGrafter"/>
</dbReference>
<dbReference type="PIRSF" id="PIRSF000521">
    <property type="entry name" value="Transaminase_4ab_Lys_Orn"/>
    <property type="match status" value="1"/>
</dbReference>
<dbReference type="PANTHER" id="PTHR11986">
    <property type="entry name" value="AMINOTRANSFERASE CLASS III"/>
    <property type="match status" value="1"/>
</dbReference>
<dbReference type="PATRIC" id="fig|1216932.3.peg.2191"/>
<keyword evidence="1 5" id="KW-0032">Aminotransferase</keyword>
<evidence type="ECO:0000256" key="4">
    <source>
        <dbReference type="ARBA" id="ARBA00022898"/>
    </source>
</evidence>
<keyword evidence="3 5" id="KW-0808">Transferase</keyword>
<organism evidence="6 7">
    <name type="scientific">Clostridium bornimense</name>
    <dbReference type="NCBI Taxonomy" id="1216932"/>
    <lineage>
        <taxon>Bacteria</taxon>
        <taxon>Bacillati</taxon>
        <taxon>Bacillota</taxon>
        <taxon>Clostridia</taxon>
        <taxon>Eubacteriales</taxon>
        <taxon>Clostridiaceae</taxon>
        <taxon>Clostridium</taxon>
    </lineage>
</organism>
<dbReference type="Gene3D" id="3.90.1150.10">
    <property type="entry name" value="Aspartate Aminotransferase, domain 1"/>
    <property type="match status" value="1"/>
</dbReference>
<gene>
    <name evidence="5 6" type="primary">argD</name>
    <name evidence="6" type="ORF">CM240_2207</name>
</gene>
<dbReference type="Gene3D" id="3.40.640.10">
    <property type="entry name" value="Type I PLP-dependent aspartate aminotransferase-like (Major domain)"/>
    <property type="match status" value="1"/>
</dbReference>
<accession>W6SI25</accession>
<feature type="binding site" evidence="5">
    <location>
        <begin position="97"/>
        <end position="98"/>
    </location>
    <ligand>
        <name>pyridoxal 5'-phosphate</name>
        <dbReference type="ChEBI" id="CHEBI:597326"/>
    </ligand>
</feature>
<dbReference type="GO" id="GO:0005737">
    <property type="term" value="C:cytoplasm"/>
    <property type="evidence" value="ECO:0007669"/>
    <property type="project" value="UniProtKB-SubCell"/>
</dbReference>
<feature type="binding site" evidence="5">
    <location>
        <position position="272"/>
    </location>
    <ligand>
        <name>pyridoxal 5'-phosphate</name>
        <dbReference type="ChEBI" id="CHEBI:597326"/>
    </ligand>
</feature>
<dbReference type="NCBIfam" id="TIGR00707">
    <property type="entry name" value="argD"/>
    <property type="match status" value="1"/>
</dbReference>
<feature type="modified residue" description="N6-(pyridoxal phosphate)lysine" evidence="5">
    <location>
        <position position="243"/>
    </location>
</feature>
<feature type="binding site" evidence="5">
    <location>
        <position position="129"/>
    </location>
    <ligand>
        <name>pyridoxal 5'-phosphate</name>
        <dbReference type="ChEBI" id="CHEBI:597326"/>
    </ligand>
</feature>
<dbReference type="CDD" id="cd00610">
    <property type="entry name" value="OAT_like"/>
    <property type="match status" value="1"/>
</dbReference>
<dbReference type="Proteomes" id="UP000019426">
    <property type="component" value="Chromosome M2/40_rep1"/>
</dbReference>
<dbReference type="AlphaFoldDB" id="W6SI25"/>
<keyword evidence="5" id="KW-0963">Cytoplasm</keyword>
<evidence type="ECO:0000256" key="1">
    <source>
        <dbReference type="ARBA" id="ARBA00022576"/>
    </source>
</evidence>
<dbReference type="InterPro" id="IPR050103">
    <property type="entry name" value="Class-III_PLP-dep_AT"/>
</dbReference>
<dbReference type="UniPathway" id="UPA00068">
    <property type="reaction ID" value="UER00109"/>
</dbReference>
<feature type="binding site" evidence="5">
    <location>
        <position position="132"/>
    </location>
    <ligand>
        <name>N(2)-acetyl-L-ornithine</name>
        <dbReference type="ChEBI" id="CHEBI:57805"/>
    </ligand>
</feature>
<dbReference type="Pfam" id="PF00202">
    <property type="entry name" value="Aminotran_3"/>
    <property type="match status" value="1"/>
</dbReference>
<evidence type="ECO:0000256" key="5">
    <source>
        <dbReference type="HAMAP-Rule" id="MF_01107"/>
    </source>
</evidence>
<evidence type="ECO:0000313" key="7">
    <source>
        <dbReference type="Proteomes" id="UP000019426"/>
    </source>
</evidence>
<comment type="subunit">
    <text evidence="5">Homodimer.</text>
</comment>
<evidence type="ECO:0000256" key="2">
    <source>
        <dbReference type="ARBA" id="ARBA00022605"/>
    </source>
</evidence>
<dbReference type="GO" id="GO:0030170">
    <property type="term" value="F:pyridoxal phosphate binding"/>
    <property type="evidence" value="ECO:0007669"/>
    <property type="project" value="InterPro"/>
</dbReference>
<feature type="binding site" evidence="5">
    <location>
        <position position="271"/>
    </location>
    <ligand>
        <name>N(2)-acetyl-L-ornithine</name>
        <dbReference type="ChEBI" id="CHEBI:57805"/>
    </ligand>
</feature>
<sequence>MSKSNLMNSYKRYPVTFVKGEGIYLYDENNEKYIDFVSGVAVNALGHCSPVIKKAIQEQSEKVMHISNYYYSNEAIDLSELLCKDSDFDSVFFTNSGTESIEGAMKICRKYGNSQNTNKNKIISMKNSFHGRSLGALSITGREVYKTPFYPMIPGVIEAEFNNIESLENAFNDDVCGVFIEPVQGEGGINAATPEFLKKARELCDKHNALLVFDEIQCGAGRIGTYFCKDTFDVLPDVVCMAKGLGGGFPIGAIVTTGTASNVITYGNHGTTYGGNPLACAVSKAVTSTIKNAEFLNDVKEKGNYLKEKLSQLQDKFDFITKVKGLGLLVGIEVSITPSLITNEAFKNKLLIITAGENVIRFLPPLNVTKEEIDLFIERFTEVLKNVQLNLNK</sequence>
<keyword evidence="5" id="KW-0055">Arginine biosynthesis</keyword>
<keyword evidence="4 5" id="KW-0663">Pyridoxal phosphate</keyword>
<dbReference type="InterPro" id="IPR005814">
    <property type="entry name" value="Aminotrans_3"/>
</dbReference>
<dbReference type="SUPFAM" id="SSF53383">
    <property type="entry name" value="PLP-dependent transferases"/>
    <property type="match status" value="1"/>
</dbReference>
<comment type="pathway">
    <text evidence="5">Amino-acid biosynthesis; L-arginine biosynthesis; N(2)-acetyl-L-ornithine from L-glutamate: step 4/4.</text>
</comment>
<evidence type="ECO:0000313" key="6">
    <source>
        <dbReference type="EMBL" id="CDM69350.1"/>
    </source>
</evidence>
<dbReference type="NCBIfam" id="NF002325">
    <property type="entry name" value="PRK01278.1"/>
    <property type="match status" value="1"/>
</dbReference>
<dbReference type="InterPro" id="IPR015424">
    <property type="entry name" value="PyrdxlP-dep_Trfase"/>
</dbReference>
<comment type="cofactor">
    <cofactor evidence="5">
        <name>pyridoxal 5'-phosphate</name>
        <dbReference type="ChEBI" id="CHEBI:597326"/>
    </cofactor>
    <text evidence="5">Binds 1 pyridoxal phosphate per subunit.</text>
</comment>
<comment type="subcellular location">
    <subcellularLocation>
        <location evidence="5">Cytoplasm</location>
    </subcellularLocation>
</comment>
<dbReference type="OrthoDB" id="9801052at2"/>
<dbReference type="EMBL" id="HG917868">
    <property type="protein sequence ID" value="CDM69350.1"/>
    <property type="molecule type" value="Genomic_DNA"/>
</dbReference>
<dbReference type="InterPro" id="IPR049704">
    <property type="entry name" value="Aminotrans_3_PPA_site"/>
</dbReference>
<comment type="catalytic activity">
    <reaction evidence="5">
        <text>N(2)-acetyl-L-ornithine + 2-oxoglutarate = N-acetyl-L-glutamate 5-semialdehyde + L-glutamate</text>
        <dbReference type="Rhea" id="RHEA:18049"/>
        <dbReference type="ChEBI" id="CHEBI:16810"/>
        <dbReference type="ChEBI" id="CHEBI:29123"/>
        <dbReference type="ChEBI" id="CHEBI:29985"/>
        <dbReference type="ChEBI" id="CHEBI:57805"/>
        <dbReference type="EC" id="2.6.1.11"/>
    </reaction>
</comment>
<dbReference type="InterPro" id="IPR015422">
    <property type="entry name" value="PyrdxlP-dep_Trfase_small"/>
</dbReference>
<name>W6SI25_9CLOT</name>
<feature type="binding site" evidence="5">
    <location>
        <begin position="214"/>
        <end position="217"/>
    </location>
    <ligand>
        <name>pyridoxal 5'-phosphate</name>
        <dbReference type="ChEBI" id="CHEBI:597326"/>
    </ligand>
</feature>
<reference evidence="6 7" key="1">
    <citation type="submission" date="2013-11" db="EMBL/GenBank/DDBJ databases">
        <title>Complete genome sequence of Clostridum sp. M2/40.</title>
        <authorList>
            <person name="Wibberg D."/>
            <person name="Puehler A."/>
            <person name="Schlueter A."/>
        </authorList>
    </citation>
    <scope>NUCLEOTIDE SEQUENCE [LARGE SCALE GENOMIC DNA]</scope>
    <source>
        <strain evidence="7">M2/40</strain>
    </source>
</reference>
<dbReference type="RefSeq" id="WP_044039088.1">
    <property type="nucleotide sequence ID" value="NZ_HG917868.1"/>
</dbReference>
<dbReference type="HAMAP" id="MF_01107">
    <property type="entry name" value="ArgD_aminotrans_3"/>
    <property type="match status" value="1"/>
</dbReference>
<evidence type="ECO:0000256" key="3">
    <source>
        <dbReference type="ARBA" id="ARBA00022679"/>
    </source>
</evidence>